<dbReference type="Gene3D" id="3.30.420.130">
    <property type="entry name" value="Dinitrogenase iron-molybdenum cofactor biosynthesis domain"/>
    <property type="match status" value="1"/>
</dbReference>
<proteinExistence type="predicted"/>
<reference evidence="3 5" key="2">
    <citation type="submission" date="2019-03" db="EMBL/GenBank/DDBJ databases">
        <title>Genomic Encyclopedia of Type Strains, Phase IV (KMG-IV): sequencing the most valuable type-strain genomes for metagenomic binning, comparative biology and taxonomic classification.</title>
        <authorList>
            <person name="Goeker M."/>
        </authorList>
    </citation>
    <scope>NUCLEOTIDE SEQUENCE [LARGE SCALE GENOMIC DNA]</scope>
    <source>
        <strain evidence="3 5">DSM 13054</strain>
    </source>
</reference>
<protein>
    <submittedName>
        <fullName evidence="2">Dinitrogenase iron-molybdenum cofactor biosynthesis protein</fullName>
    </submittedName>
    <submittedName>
        <fullName evidence="3">Putative Fe-Mo cluster-binding NifX family protein</fullName>
    </submittedName>
</protein>
<dbReference type="InterPro" id="IPR033913">
    <property type="entry name" value="MTH1175_dom"/>
</dbReference>
<comment type="caution">
    <text evidence="3">The sequence shown here is derived from an EMBL/GenBank/DDBJ whole genome shotgun (WGS) entry which is preliminary data.</text>
</comment>
<dbReference type="Pfam" id="PF02579">
    <property type="entry name" value="Nitro_FeMo-Co"/>
    <property type="match status" value="1"/>
</dbReference>
<dbReference type="Proteomes" id="UP000294886">
    <property type="component" value="Unassembled WGS sequence"/>
</dbReference>
<dbReference type="PANTHER" id="PTHR42983:SF1">
    <property type="entry name" value="IRON-MOLYBDENUM PROTEIN"/>
    <property type="match status" value="1"/>
</dbReference>
<dbReference type="InterPro" id="IPR036105">
    <property type="entry name" value="DiNase_FeMo-co_biosyn_sf"/>
</dbReference>
<accession>A0A101E5P4</accession>
<reference evidence="2 4" key="1">
    <citation type="journal article" date="2018" name="Nat. Biotechnol.">
        <title>A standardized bacterial taxonomy based on genome phylogeny substantially revises the tree of life.</title>
        <authorList>
            <person name="Parks D.H."/>
            <person name="Chuvochina M."/>
            <person name="Waite D.W."/>
            <person name="Rinke C."/>
            <person name="Skarshewski A."/>
            <person name="Chaumeil P.A."/>
            <person name="Hugenholtz P."/>
        </authorList>
    </citation>
    <scope>NUCLEOTIDE SEQUENCE [LARGE SCALE GENOMIC DNA]</scope>
    <source>
        <strain evidence="2">UBA12544</strain>
    </source>
</reference>
<dbReference type="PANTHER" id="PTHR42983">
    <property type="entry name" value="DINITROGENASE IRON-MOLYBDENUM COFACTOR PROTEIN-RELATED"/>
    <property type="match status" value="1"/>
</dbReference>
<dbReference type="OMA" id="QFCIDQG"/>
<dbReference type="EMBL" id="DOLB01000164">
    <property type="protein sequence ID" value="HBT50307.1"/>
    <property type="molecule type" value="Genomic_DNA"/>
</dbReference>
<sequence length="121" mass="13247">MKVAVSSQGKTLESHVDTRFGRAQFFIIVDTETMDYKVVDNLAVAQSSGAGTRAAQTLLDEGIEALISSNVGPNAMEVFKAAEIPVYKAVDKDVKTNIELLKKGELEKITEATNHGHHHHW</sequence>
<dbReference type="InterPro" id="IPR003731">
    <property type="entry name" value="Di-Nase_FeMo-co_biosynth"/>
</dbReference>
<evidence type="ECO:0000313" key="3">
    <source>
        <dbReference type="EMBL" id="TCO63554.1"/>
    </source>
</evidence>
<gene>
    <name evidence="2" type="ORF">DEA61_11145</name>
    <name evidence="3" type="ORF">EV203_1149</name>
</gene>
<feature type="domain" description="Dinitrogenase iron-molybdenum cofactor biosynthesis" evidence="1">
    <location>
        <begin position="13"/>
        <end position="102"/>
    </location>
</feature>
<dbReference type="CDD" id="cd00851">
    <property type="entry name" value="MTH1175"/>
    <property type="match status" value="1"/>
</dbReference>
<evidence type="ECO:0000313" key="4">
    <source>
        <dbReference type="Proteomes" id="UP000264445"/>
    </source>
</evidence>
<evidence type="ECO:0000259" key="1">
    <source>
        <dbReference type="Pfam" id="PF02579"/>
    </source>
</evidence>
<dbReference type="RefSeq" id="WP_011026050.1">
    <property type="nucleotide sequence ID" value="NZ_DOLB01000164.1"/>
</dbReference>
<evidence type="ECO:0000313" key="2">
    <source>
        <dbReference type="EMBL" id="HBT50307.1"/>
    </source>
</evidence>
<dbReference type="EMBL" id="SLWU01000014">
    <property type="protein sequence ID" value="TCO63554.1"/>
    <property type="molecule type" value="Genomic_DNA"/>
</dbReference>
<dbReference type="AlphaFoldDB" id="A0A101E5P4"/>
<dbReference type="SUPFAM" id="SSF53146">
    <property type="entry name" value="Nitrogenase accessory factor-like"/>
    <property type="match status" value="1"/>
</dbReference>
<name>A0A101E5P4_9THEO</name>
<organism evidence="3 5">
    <name type="scientific">Caldanaerobacter subterraneus</name>
    <dbReference type="NCBI Taxonomy" id="911092"/>
    <lineage>
        <taxon>Bacteria</taxon>
        <taxon>Bacillati</taxon>
        <taxon>Bacillota</taxon>
        <taxon>Clostridia</taxon>
        <taxon>Thermoanaerobacterales</taxon>
        <taxon>Thermoanaerobacteraceae</taxon>
        <taxon>Caldanaerobacter</taxon>
    </lineage>
</organism>
<evidence type="ECO:0000313" key="5">
    <source>
        <dbReference type="Proteomes" id="UP000294886"/>
    </source>
</evidence>
<dbReference type="Proteomes" id="UP000264445">
    <property type="component" value="Unassembled WGS sequence"/>
</dbReference>